<evidence type="ECO:0000313" key="3">
    <source>
        <dbReference type="EMBL" id="KOX69305.1"/>
    </source>
</evidence>
<feature type="transmembrane region" description="Helical" evidence="2">
    <location>
        <begin position="110"/>
        <end position="132"/>
    </location>
</feature>
<keyword evidence="4" id="KW-1185">Reference proteome</keyword>
<name>A0A0M8ZQX7_9HYME</name>
<dbReference type="OrthoDB" id="6578935at2759"/>
<dbReference type="EMBL" id="KQ435896">
    <property type="protein sequence ID" value="KOX69305.1"/>
    <property type="molecule type" value="Genomic_DNA"/>
</dbReference>
<reference evidence="3 4" key="1">
    <citation type="submission" date="2015-07" db="EMBL/GenBank/DDBJ databases">
        <title>The genome of Melipona quadrifasciata.</title>
        <authorList>
            <person name="Pan H."/>
            <person name="Kapheim K."/>
        </authorList>
    </citation>
    <scope>NUCLEOTIDE SEQUENCE [LARGE SCALE GENOMIC DNA]</scope>
    <source>
        <strain evidence="3">0111107301</strain>
        <tissue evidence="3">Whole body</tissue>
    </source>
</reference>
<gene>
    <name evidence="3" type="ORF">WN51_04342</name>
</gene>
<sequence>MSAKSLVTRTFIDPCDVPFVRRCFSEIERHPINSKYRTSTIERGRNHVRLMRHDMARFYYECNADLRNSTEESETIKPYTCTQDKYCLYCNSQCCLLIQRRPPRHVWEAWYFWLGVALLAVFIISSVSSYIVSNCRHNIQGVPLRHSAHGNQRNDRGGTRPGNNQNEISISIIPTSEFFPSHRKMFVIASQPAVNHLSRRCVCTSKACKEAGVDTCRTKFYCYTELILTGDQEFGANTTTRGCTKFVFQLSREICPNGEIQC</sequence>
<accession>A0A0M8ZQX7</accession>
<evidence type="ECO:0000313" key="4">
    <source>
        <dbReference type="Proteomes" id="UP000053105"/>
    </source>
</evidence>
<evidence type="ECO:0000256" key="2">
    <source>
        <dbReference type="SAM" id="Phobius"/>
    </source>
</evidence>
<keyword evidence="2" id="KW-1133">Transmembrane helix</keyword>
<evidence type="ECO:0000256" key="1">
    <source>
        <dbReference type="SAM" id="MobiDB-lite"/>
    </source>
</evidence>
<proteinExistence type="predicted"/>
<protein>
    <submittedName>
        <fullName evidence="3">Uncharacterized protein</fullName>
    </submittedName>
</protein>
<organism evidence="3 4">
    <name type="scientific">Melipona quadrifasciata</name>
    <dbReference type="NCBI Taxonomy" id="166423"/>
    <lineage>
        <taxon>Eukaryota</taxon>
        <taxon>Metazoa</taxon>
        <taxon>Ecdysozoa</taxon>
        <taxon>Arthropoda</taxon>
        <taxon>Hexapoda</taxon>
        <taxon>Insecta</taxon>
        <taxon>Pterygota</taxon>
        <taxon>Neoptera</taxon>
        <taxon>Endopterygota</taxon>
        <taxon>Hymenoptera</taxon>
        <taxon>Apocrita</taxon>
        <taxon>Aculeata</taxon>
        <taxon>Apoidea</taxon>
        <taxon>Anthophila</taxon>
        <taxon>Apidae</taxon>
        <taxon>Melipona</taxon>
    </lineage>
</organism>
<keyword evidence="2" id="KW-0472">Membrane</keyword>
<feature type="region of interest" description="Disordered" evidence="1">
    <location>
        <begin position="145"/>
        <end position="166"/>
    </location>
</feature>
<keyword evidence="2" id="KW-0812">Transmembrane</keyword>
<dbReference type="AlphaFoldDB" id="A0A0M8ZQX7"/>
<dbReference type="Proteomes" id="UP000053105">
    <property type="component" value="Unassembled WGS sequence"/>
</dbReference>